<dbReference type="EMBL" id="JAGJCB010000004">
    <property type="protein sequence ID" value="MBP0903480.1"/>
    <property type="molecule type" value="Genomic_DNA"/>
</dbReference>
<proteinExistence type="predicted"/>
<name>A0ABS4BSD5_9FLAO</name>
<sequence>MKLFNKNITLILLLLIGVSCSKEENTSRKGILIFGWFADSSCGGDCADIYMIENGKIYKDIDHNFPETNFFEGNFQELTNANYQDYKVLMDKLPKEIFDEPDGYLDCSECTNDWGGFYLEFKGDDGFHKTWRIRNALYPDYIKNYRSLLLDKLAELNSL</sequence>
<evidence type="ECO:0000313" key="1">
    <source>
        <dbReference type="EMBL" id="MBP0903480.1"/>
    </source>
</evidence>
<dbReference type="RefSeq" id="WP_209653781.1">
    <property type="nucleotide sequence ID" value="NZ_JAGJCB010000004.1"/>
</dbReference>
<keyword evidence="2" id="KW-1185">Reference proteome</keyword>
<evidence type="ECO:0008006" key="3">
    <source>
        <dbReference type="Google" id="ProtNLM"/>
    </source>
</evidence>
<dbReference type="Proteomes" id="UP000670776">
    <property type="component" value="Unassembled WGS sequence"/>
</dbReference>
<reference evidence="1 2" key="1">
    <citation type="submission" date="2021-04" db="EMBL/GenBank/DDBJ databases">
        <title>Mariniflexile gromovii gen. nov., sp. nov., a gliding bacterium isolated from the sea urchin Strongylocentrotus intermedius.</title>
        <authorList>
            <person name="Ko S."/>
            <person name="Le V."/>
            <person name="Ahn C.-Y."/>
            <person name="Oh H.-M."/>
        </authorList>
    </citation>
    <scope>NUCLEOTIDE SEQUENCE [LARGE SCALE GENOMIC DNA]</scope>
    <source>
        <strain evidence="1 2">KCTC 12570</strain>
    </source>
</reference>
<comment type="caution">
    <text evidence="1">The sequence shown here is derived from an EMBL/GenBank/DDBJ whole genome shotgun (WGS) entry which is preliminary data.</text>
</comment>
<accession>A0ABS4BSD5</accession>
<evidence type="ECO:0000313" key="2">
    <source>
        <dbReference type="Proteomes" id="UP000670776"/>
    </source>
</evidence>
<protein>
    <recommendedName>
        <fullName evidence="3">Lipoprotein</fullName>
    </recommendedName>
</protein>
<organism evidence="1 2">
    <name type="scientific">Mariniflexile gromovii</name>
    <dbReference type="NCBI Taxonomy" id="362523"/>
    <lineage>
        <taxon>Bacteria</taxon>
        <taxon>Pseudomonadati</taxon>
        <taxon>Bacteroidota</taxon>
        <taxon>Flavobacteriia</taxon>
        <taxon>Flavobacteriales</taxon>
        <taxon>Flavobacteriaceae</taxon>
        <taxon>Mariniflexile</taxon>
    </lineage>
</organism>
<dbReference type="PROSITE" id="PS51257">
    <property type="entry name" value="PROKAR_LIPOPROTEIN"/>
    <property type="match status" value="1"/>
</dbReference>
<gene>
    <name evidence="1" type="ORF">J8H85_06540</name>
</gene>